<evidence type="ECO:0000259" key="9">
    <source>
        <dbReference type="PROSITE" id="PS51884"/>
    </source>
</evidence>
<comment type="subcellular location">
    <subcellularLocation>
        <location evidence="1">Secreted</location>
        <location evidence="1">Cell wall</location>
    </subcellularLocation>
</comment>
<comment type="caution">
    <text evidence="10">The sequence shown here is derived from an EMBL/GenBank/DDBJ whole genome shotgun (WGS) entry which is preliminary data.</text>
</comment>
<gene>
    <name evidence="10" type="ORF">KDA82_36990</name>
</gene>
<evidence type="ECO:0000256" key="3">
    <source>
        <dbReference type="ARBA" id="ARBA00022525"/>
    </source>
</evidence>
<keyword evidence="5" id="KW-0130">Cell adhesion</keyword>
<feature type="domain" description="Chaplin" evidence="9">
    <location>
        <begin position="40"/>
        <end position="80"/>
    </location>
</feature>
<evidence type="ECO:0000256" key="2">
    <source>
        <dbReference type="ARBA" id="ARBA00022512"/>
    </source>
</evidence>
<keyword evidence="2" id="KW-0134">Cell wall</keyword>
<evidence type="ECO:0000256" key="5">
    <source>
        <dbReference type="ARBA" id="ARBA00022889"/>
    </source>
</evidence>
<keyword evidence="6 7" id="KW-0034">Amyloid</keyword>
<dbReference type="GO" id="GO:0007155">
    <property type="term" value="P:cell adhesion"/>
    <property type="evidence" value="ECO:0007669"/>
    <property type="project" value="UniProtKB-KW"/>
</dbReference>
<protein>
    <submittedName>
        <fullName evidence="10">Chaplin</fullName>
    </submittedName>
</protein>
<evidence type="ECO:0000256" key="4">
    <source>
        <dbReference type="ARBA" id="ARBA00022729"/>
    </source>
</evidence>
<evidence type="ECO:0000256" key="6">
    <source>
        <dbReference type="ARBA" id="ARBA00023087"/>
    </source>
</evidence>
<dbReference type="AlphaFoldDB" id="A0A8T4J4P5"/>
<feature type="signal peptide" evidence="8">
    <location>
        <begin position="1"/>
        <end position="27"/>
    </location>
</feature>
<dbReference type="EMBL" id="JAGSMN010001483">
    <property type="protein sequence ID" value="MBR7678470.1"/>
    <property type="molecule type" value="Genomic_DNA"/>
</dbReference>
<keyword evidence="4 8" id="KW-0732">Signal</keyword>
<organism evidence="10 11">
    <name type="scientific">Streptomyces daliensis</name>
    <dbReference type="NCBI Taxonomy" id="299421"/>
    <lineage>
        <taxon>Bacteria</taxon>
        <taxon>Bacillati</taxon>
        <taxon>Actinomycetota</taxon>
        <taxon>Actinomycetes</taxon>
        <taxon>Kitasatosporales</taxon>
        <taxon>Streptomycetaceae</taxon>
        <taxon>Streptomyces</taxon>
    </lineage>
</organism>
<feature type="chain" id="PRO_5035769600" evidence="8">
    <location>
        <begin position="28"/>
        <end position="81"/>
    </location>
</feature>
<keyword evidence="11" id="KW-1185">Reference proteome</keyword>
<evidence type="ECO:0000256" key="7">
    <source>
        <dbReference type="PROSITE-ProRule" id="PRU01232"/>
    </source>
</evidence>
<keyword evidence="3" id="KW-0964">Secreted</keyword>
<evidence type="ECO:0000313" key="11">
    <source>
        <dbReference type="Proteomes" id="UP000675554"/>
    </source>
</evidence>
<dbReference type="InterPro" id="IPR005528">
    <property type="entry name" value="ChpA-H"/>
</dbReference>
<reference evidence="10" key="1">
    <citation type="submission" date="2021-04" db="EMBL/GenBank/DDBJ databases">
        <title>Sequencing of actinobacteria type strains.</title>
        <authorList>
            <person name="Nguyen G.-S."/>
            <person name="Wentzel A."/>
        </authorList>
    </citation>
    <scope>NUCLEOTIDE SEQUENCE</scope>
    <source>
        <strain evidence="10">DSM 42095</strain>
    </source>
</reference>
<proteinExistence type="predicted"/>
<name>A0A8T4J4P5_9ACTN</name>
<dbReference type="PROSITE" id="PS51884">
    <property type="entry name" value="CHAPLIN"/>
    <property type="match status" value="1"/>
</dbReference>
<sequence>MKTAKKVVLVLAAAGMAAGASAGSALATDNASARGGAANSPGVGSGNLVQIPVDVPVNATGNSANVVGLVNPVFGNSSHNF</sequence>
<evidence type="ECO:0000256" key="8">
    <source>
        <dbReference type="SAM" id="SignalP"/>
    </source>
</evidence>
<evidence type="ECO:0000256" key="1">
    <source>
        <dbReference type="ARBA" id="ARBA00004191"/>
    </source>
</evidence>
<dbReference type="Proteomes" id="UP000675554">
    <property type="component" value="Unassembled WGS sequence"/>
</dbReference>
<evidence type="ECO:0000313" key="10">
    <source>
        <dbReference type="EMBL" id="MBR7678470.1"/>
    </source>
</evidence>
<dbReference type="Pfam" id="PF03777">
    <property type="entry name" value="ChpA-C"/>
    <property type="match status" value="1"/>
</dbReference>
<accession>A0A8T4J4P5</accession>